<evidence type="ECO:0000256" key="10">
    <source>
        <dbReference type="PIRSR" id="PIRSR001589-3"/>
    </source>
</evidence>
<reference evidence="12 13" key="1">
    <citation type="submission" date="2017-10" db="EMBL/GenBank/DDBJ databases">
        <title>Whole genome sequencing of Pseudoxanthomonas broegbernensis DSM 12573(T).</title>
        <authorList>
            <person name="Kumar S."/>
            <person name="Bansal K."/>
            <person name="Kaur A."/>
            <person name="Patil P."/>
            <person name="Sharma S."/>
            <person name="Patil P.B."/>
        </authorList>
    </citation>
    <scope>NUCLEOTIDE SEQUENCE [LARGE SCALE GENOMIC DNA]</scope>
    <source>
        <strain evidence="12 13">DSM 12573</strain>
    </source>
</reference>
<dbReference type="CDD" id="cd00712">
    <property type="entry name" value="AsnB"/>
    <property type="match status" value="1"/>
</dbReference>
<dbReference type="InterPro" id="IPR029055">
    <property type="entry name" value="Ntn_hydrolases_N"/>
</dbReference>
<evidence type="ECO:0000256" key="5">
    <source>
        <dbReference type="ARBA" id="ARBA00022840"/>
    </source>
</evidence>
<keyword evidence="4 9" id="KW-0547">Nucleotide-binding</keyword>
<dbReference type="GO" id="GO:0006529">
    <property type="term" value="P:asparagine biosynthetic process"/>
    <property type="evidence" value="ECO:0007669"/>
    <property type="project" value="UniProtKB-KW"/>
</dbReference>
<keyword evidence="6 8" id="KW-0315">Glutamine amidotransferase</keyword>
<feature type="site" description="Important for beta-aspartyl-AMP intermediate formation" evidence="10">
    <location>
        <position position="380"/>
    </location>
</feature>
<comment type="caution">
    <text evidence="12">The sequence shown here is derived from an EMBL/GenBank/DDBJ whole genome shotgun (WGS) entry which is preliminary data.</text>
</comment>
<comment type="similarity">
    <text evidence="2">Belongs to the asparagine synthetase family.</text>
</comment>
<dbReference type="InterPro" id="IPR051786">
    <property type="entry name" value="ASN_synthetase/amidase"/>
</dbReference>
<evidence type="ECO:0000256" key="9">
    <source>
        <dbReference type="PIRSR" id="PIRSR001589-2"/>
    </source>
</evidence>
<feature type="domain" description="Glutamine amidotransferase type-2" evidence="11">
    <location>
        <begin position="2"/>
        <end position="218"/>
    </location>
</feature>
<protein>
    <recommendedName>
        <fullName evidence="3">asparagine synthase (glutamine-hydrolyzing)</fullName>
        <ecNumber evidence="3">6.3.5.4</ecNumber>
    </recommendedName>
</protein>
<keyword evidence="5 9" id="KW-0067">ATP-binding</keyword>
<evidence type="ECO:0000256" key="4">
    <source>
        <dbReference type="ARBA" id="ARBA00022741"/>
    </source>
</evidence>
<dbReference type="Pfam" id="PF13522">
    <property type="entry name" value="GATase_6"/>
    <property type="match status" value="1"/>
</dbReference>
<dbReference type="Gene3D" id="3.40.50.620">
    <property type="entry name" value="HUPs"/>
    <property type="match status" value="1"/>
</dbReference>
<dbReference type="GO" id="GO:0004066">
    <property type="term" value="F:asparagine synthase (glutamine-hydrolyzing) activity"/>
    <property type="evidence" value="ECO:0007669"/>
    <property type="project" value="UniProtKB-EC"/>
</dbReference>
<dbReference type="NCBIfam" id="TIGR01536">
    <property type="entry name" value="asn_synth_AEB"/>
    <property type="match status" value="1"/>
</dbReference>
<evidence type="ECO:0000259" key="11">
    <source>
        <dbReference type="PROSITE" id="PS51278"/>
    </source>
</evidence>
<feature type="binding site" evidence="9">
    <location>
        <position position="305"/>
    </location>
    <ligand>
        <name>ATP</name>
        <dbReference type="ChEBI" id="CHEBI:30616"/>
    </ligand>
</feature>
<evidence type="ECO:0000256" key="1">
    <source>
        <dbReference type="ARBA" id="ARBA00005187"/>
    </source>
</evidence>
<dbReference type="PIRSF" id="PIRSF001589">
    <property type="entry name" value="Asn_synthetase_glu-h"/>
    <property type="match status" value="1"/>
</dbReference>
<sequence length="651" mass="72822">MCGLAGGWSRMRFDTLTQALPRMMQALAHRGPDDDGRWSEAEAGIALGHRRLSIVDLSPSGHQPMVSPSGRWVIVFNGEIYNHLQIREILERTGCAPAWHGHSDTETLLAAIESWGVEATLEHSEGMFAFALWDRSQRALWLARDRLGEKPMYYGWNRGVFLFGSELKAIRAFPEFDASVDRQALALYLRHNAVPAPFSIYEGIHKLPPGHWLRIGLRELETAQLPKPTAYWTTSRRAQAGQANPFEGSEQEAADALERLLRDAVGRQMVADVPLGAFLSGGVDSSLVVALMQAQSVRPVRTFSIGFHEVAYNEAQHAAAVARHLGTDHTELYVTPEDAMAVIPRLPKIYDEPFADSSQIPTFLVSQLARRHVTVALSGDGGDELFGGYSRYFLAARIWKWMQAIPAPPRRLASAAITGLSISTWNALYGMASPIIPAGRRWRLPGDKMHKAAGVLAASDDRSFYRELITHWQPETLMPGVQEPPYGSDRGEGPLSFFDRMMLEDACHYLPDDILAKVDRAAMACSLETRVPLLDHRVFEFAWRLPAGLKVRAGAGKYLLKQVLYRHVPPALIDRPKMGFGVPIGDWLRGPLKEWAADLLDESRLRSEGYFAPAPIVRAWNEHQAGSRNWQYHLWDILMFQSWLATVRQDG</sequence>
<dbReference type="InterPro" id="IPR001962">
    <property type="entry name" value="Asn_synthase"/>
</dbReference>
<dbReference type="GO" id="GO:0005524">
    <property type="term" value="F:ATP binding"/>
    <property type="evidence" value="ECO:0007669"/>
    <property type="project" value="UniProtKB-KW"/>
</dbReference>
<comment type="catalytic activity">
    <reaction evidence="7">
        <text>L-aspartate + L-glutamine + ATP + H2O = L-asparagine + L-glutamate + AMP + diphosphate + H(+)</text>
        <dbReference type="Rhea" id="RHEA:12228"/>
        <dbReference type="ChEBI" id="CHEBI:15377"/>
        <dbReference type="ChEBI" id="CHEBI:15378"/>
        <dbReference type="ChEBI" id="CHEBI:29985"/>
        <dbReference type="ChEBI" id="CHEBI:29991"/>
        <dbReference type="ChEBI" id="CHEBI:30616"/>
        <dbReference type="ChEBI" id="CHEBI:33019"/>
        <dbReference type="ChEBI" id="CHEBI:58048"/>
        <dbReference type="ChEBI" id="CHEBI:58359"/>
        <dbReference type="ChEBI" id="CHEBI:456215"/>
        <dbReference type="EC" id="6.3.5.4"/>
    </reaction>
</comment>
<evidence type="ECO:0000313" key="12">
    <source>
        <dbReference type="EMBL" id="KAF1687179.1"/>
    </source>
</evidence>
<dbReference type="PROSITE" id="PS51278">
    <property type="entry name" value="GATASE_TYPE_2"/>
    <property type="match status" value="1"/>
</dbReference>
<dbReference type="EC" id="6.3.5.4" evidence="3"/>
<dbReference type="Pfam" id="PF00733">
    <property type="entry name" value="Asn_synthase"/>
    <property type="match status" value="1"/>
</dbReference>
<evidence type="ECO:0000256" key="3">
    <source>
        <dbReference type="ARBA" id="ARBA00012737"/>
    </source>
</evidence>
<dbReference type="PANTHER" id="PTHR43284:SF1">
    <property type="entry name" value="ASPARAGINE SYNTHETASE"/>
    <property type="match status" value="1"/>
</dbReference>
<dbReference type="InterPro" id="IPR014729">
    <property type="entry name" value="Rossmann-like_a/b/a_fold"/>
</dbReference>
<dbReference type="AlphaFoldDB" id="A0A7V8K7P8"/>
<feature type="binding site" evidence="9">
    <location>
        <position position="104"/>
    </location>
    <ligand>
        <name>L-glutamine</name>
        <dbReference type="ChEBI" id="CHEBI:58359"/>
    </ligand>
</feature>
<keyword evidence="8" id="KW-0061">Asparagine biosynthesis</keyword>
<dbReference type="Gene3D" id="3.60.20.10">
    <property type="entry name" value="Glutamine Phosphoribosylpyrophosphate, subunit 1, domain 1"/>
    <property type="match status" value="1"/>
</dbReference>
<dbReference type="CDD" id="cd01991">
    <property type="entry name" value="Asn_synthase_B_C"/>
    <property type="match status" value="1"/>
</dbReference>
<evidence type="ECO:0000256" key="2">
    <source>
        <dbReference type="ARBA" id="ARBA00005752"/>
    </source>
</evidence>
<dbReference type="Proteomes" id="UP000462066">
    <property type="component" value="Unassembled WGS sequence"/>
</dbReference>
<organism evidence="12 13">
    <name type="scientific">Pseudoxanthomonas broegbernensis</name>
    <dbReference type="NCBI Taxonomy" id="83619"/>
    <lineage>
        <taxon>Bacteria</taxon>
        <taxon>Pseudomonadati</taxon>
        <taxon>Pseudomonadota</taxon>
        <taxon>Gammaproteobacteria</taxon>
        <taxon>Lysobacterales</taxon>
        <taxon>Lysobacteraceae</taxon>
        <taxon>Pseudoxanthomonas</taxon>
    </lineage>
</organism>
<evidence type="ECO:0000256" key="6">
    <source>
        <dbReference type="ARBA" id="ARBA00022962"/>
    </source>
</evidence>
<dbReference type="RefSeq" id="WP_162310197.1">
    <property type="nucleotide sequence ID" value="NZ_JACHGU010000005.1"/>
</dbReference>
<dbReference type="InterPro" id="IPR033738">
    <property type="entry name" value="AsnB_N"/>
</dbReference>
<keyword evidence="13" id="KW-1185">Reference proteome</keyword>
<feature type="active site" description="For GATase activity" evidence="8">
    <location>
        <position position="2"/>
    </location>
</feature>
<dbReference type="SUPFAM" id="SSF56235">
    <property type="entry name" value="N-terminal nucleophile aminohydrolases (Ntn hydrolases)"/>
    <property type="match status" value="1"/>
</dbReference>
<keyword evidence="8" id="KW-0028">Amino-acid biosynthesis</keyword>
<dbReference type="InterPro" id="IPR006426">
    <property type="entry name" value="Asn_synth_AEB"/>
</dbReference>
<accession>A0A7V8K7P8</accession>
<evidence type="ECO:0000256" key="7">
    <source>
        <dbReference type="ARBA" id="ARBA00048741"/>
    </source>
</evidence>
<dbReference type="GO" id="GO:0005829">
    <property type="term" value="C:cytosol"/>
    <property type="evidence" value="ECO:0007669"/>
    <property type="project" value="TreeGrafter"/>
</dbReference>
<proteinExistence type="inferred from homology"/>
<dbReference type="SUPFAM" id="SSF52402">
    <property type="entry name" value="Adenine nucleotide alpha hydrolases-like"/>
    <property type="match status" value="1"/>
</dbReference>
<dbReference type="InterPro" id="IPR017932">
    <property type="entry name" value="GATase_2_dom"/>
</dbReference>
<dbReference type="PANTHER" id="PTHR43284">
    <property type="entry name" value="ASPARAGINE SYNTHETASE (GLUTAMINE-HYDROLYZING)"/>
    <property type="match status" value="1"/>
</dbReference>
<feature type="binding site" evidence="9">
    <location>
        <begin position="378"/>
        <end position="379"/>
    </location>
    <ligand>
        <name>ATP</name>
        <dbReference type="ChEBI" id="CHEBI:30616"/>
    </ligand>
</feature>
<dbReference type="EMBL" id="MWIP01000003">
    <property type="protein sequence ID" value="KAF1687179.1"/>
    <property type="molecule type" value="Genomic_DNA"/>
</dbReference>
<gene>
    <name evidence="12" type="primary">asnB</name>
    <name evidence="12" type="ORF">B1992_04105</name>
</gene>
<evidence type="ECO:0000313" key="13">
    <source>
        <dbReference type="Proteomes" id="UP000462066"/>
    </source>
</evidence>
<comment type="pathway">
    <text evidence="1">Amino-acid biosynthesis; L-asparagine biosynthesis; L-asparagine from L-aspartate (L-Gln route): step 1/1.</text>
</comment>
<name>A0A7V8K7P8_9GAMM</name>
<evidence type="ECO:0000256" key="8">
    <source>
        <dbReference type="PIRSR" id="PIRSR001589-1"/>
    </source>
</evidence>